<dbReference type="RefSeq" id="XP_033572937.1">
    <property type="nucleotide sequence ID" value="XM_033722307.1"/>
</dbReference>
<name>A0A6A6YBT9_9PEZI</name>
<protein>
    <recommendedName>
        <fullName evidence="2">2EXR domain-containing protein</fullName>
    </recommendedName>
</protein>
<proteinExistence type="predicted"/>
<dbReference type="AlphaFoldDB" id="A0A6A6YBT9"/>
<dbReference type="Pfam" id="PF20150">
    <property type="entry name" value="2EXR"/>
    <property type="match status" value="1"/>
</dbReference>
<evidence type="ECO:0000313" key="3">
    <source>
        <dbReference type="EMBL" id="KAF2805973.1"/>
    </source>
</evidence>
<accession>A0A6A6YBT9</accession>
<dbReference type="InterPro" id="IPR045518">
    <property type="entry name" value="2EXR"/>
</dbReference>
<evidence type="ECO:0000313" key="4">
    <source>
        <dbReference type="Proteomes" id="UP000504636"/>
    </source>
</evidence>
<feature type="domain" description="2EXR" evidence="2">
    <location>
        <begin position="143"/>
        <end position="215"/>
    </location>
</feature>
<reference evidence="5" key="3">
    <citation type="submission" date="2025-04" db="UniProtKB">
        <authorList>
            <consortium name="RefSeq"/>
        </authorList>
    </citation>
    <scope>IDENTIFICATION</scope>
    <source>
        <strain evidence="5">CBS 304.34</strain>
    </source>
</reference>
<dbReference type="Proteomes" id="UP000504636">
    <property type="component" value="Unplaced"/>
</dbReference>
<evidence type="ECO:0000259" key="2">
    <source>
        <dbReference type="Pfam" id="PF20150"/>
    </source>
</evidence>
<feature type="region of interest" description="Disordered" evidence="1">
    <location>
        <begin position="1"/>
        <end position="32"/>
    </location>
</feature>
<evidence type="ECO:0000313" key="5">
    <source>
        <dbReference type="RefSeq" id="XP_033572937.1"/>
    </source>
</evidence>
<dbReference type="EMBL" id="MU003708">
    <property type="protein sequence ID" value="KAF2805973.1"/>
    <property type="molecule type" value="Genomic_DNA"/>
</dbReference>
<evidence type="ECO:0000256" key="1">
    <source>
        <dbReference type="SAM" id="MobiDB-lite"/>
    </source>
</evidence>
<dbReference type="GeneID" id="54463200"/>
<organism evidence="3">
    <name type="scientific">Mytilinidion resinicola</name>
    <dbReference type="NCBI Taxonomy" id="574789"/>
    <lineage>
        <taxon>Eukaryota</taxon>
        <taxon>Fungi</taxon>
        <taxon>Dikarya</taxon>
        <taxon>Ascomycota</taxon>
        <taxon>Pezizomycotina</taxon>
        <taxon>Dothideomycetes</taxon>
        <taxon>Pleosporomycetidae</taxon>
        <taxon>Mytilinidiales</taxon>
        <taxon>Mytilinidiaceae</taxon>
        <taxon>Mytilinidion</taxon>
    </lineage>
</organism>
<keyword evidence="4" id="KW-1185">Reference proteome</keyword>
<sequence length="362" mass="40640">MSSATSEDAMMLDAPSTPTPGSAVACTPTPRRSRGKELVLSTQISGTELKKLKARERALVNKFNDVNEAIVNKLEEADPGIVLEVYFNSATQSADLGKDFQFGQLLKLRSDNPFRLMGMVNMGQTNHSGLVAIIVKQTLPFEFMKLPKHTRERIYTHIFCDEGKTIRVKTRGGTHKSSFAPAYTGLNRLAILSLNREVREEALPILFNQKFIMETTYSLQNFLLQIDVGRKYITKIIVEMYERKTAQPAFQLLIGCKQLKKLRFDHVSSNSQVPQALKVIWSDAGNWLTSFNNPGPYRKDAAAVMEILSFGSNSFHSKVIDKKTGEPNVKKWGYVEHGSLIAGLKKKLTEANRKTDLEIARR</sequence>
<gene>
    <name evidence="3 5" type="ORF">BDZ99DRAFT_479983</name>
</gene>
<reference evidence="5" key="2">
    <citation type="submission" date="2020-04" db="EMBL/GenBank/DDBJ databases">
        <authorList>
            <consortium name="NCBI Genome Project"/>
        </authorList>
    </citation>
    <scope>NUCLEOTIDE SEQUENCE</scope>
    <source>
        <strain evidence="5">CBS 304.34</strain>
    </source>
</reference>
<dbReference type="OrthoDB" id="62952at2759"/>
<reference evidence="3 5" key="1">
    <citation type="journal article" date="2020" name="Stud. Mycol.">
        <title>101 Dothideomycetes genomes: a test case for predicting lifestyles and emergence of pathogens.</title>
        <authorList>
            <person name="Haridas S."/>
            <person name="Albert R."/>
            <person name="Binder M."/>
            <person name="Bloem J."/>
            <person name="Labutti K."/>
            <person name="Salamov A."/>
            <person name="Andreopoulos B."/>
            <person name="Baker S."/>
            <person name="Barry K."/>
            <person name="Bills G."/>
            <person name="Bluhm B."/>
            <person name="Cannon C."/>
            <person name="Castanera R."/>
            <person name="Culley D."/>
            <person name="Daum C."/>
            <person name="Ezra D."/>
            <person name="Gonzalez J."/>
            <person name="Henrissat B."/>
            <person name="Kuo A."/>
            <person name="Liang C."/>
            <person name="Lipzen A."/>
            <person name="Lutzoni F."/>
            <person name="Magnuson J."/>
            <person name="Mondo S."/>
            <person name="Nolan M."/>
            <person name="Ohm R."/>
            <person name="Pangilinan J."/>
            <person name="Park H.-J."/>
            <person name="Ramirez L."/>
            <person name="Alfaro M."/>
            <person name="Sun H."/>
            <person name="Tritt A."/>
            <person name="Yoshinaga Y."/>
            <person name="Zwiers L.-H."/>
            <person name="Turgeon B."/>
            <person name="Goodwin S."/>
            <person name="Spatafora J."/>
            <person name="Crous P."/>
            <person name="Grigoriev I."/>
        </authorList>
    </citation>
    <scope>NUCLEOTIDE SEQUENCE</scope>
    <source>
        <strain evidence="3 5">CBS 304.34</strain>
    </source>
</reference>